<comment type="caution">
    <text evidence="3">The sequence shown here is derived from an EMBL/GenBank/DDBJ whole genome shotgun (WGS) entry which is preliminary data.</text>
</comment>
<sequence length="148" mass="15365">MGRTLIVVAPIVAIGVLYSLYSNWHWSEGELRAAVHEAADALNPKPRYTNRDAPQDDLVRAAVPETGAGPGPEVHVRGNGTAGYTITTEHTGAAFCMRLSLTPVGPAAPFPAALNVGAAGEPSATCTTTAIRQGRRSSSSRRSSPSAS</sequence>
<evidence type="ECO:0000256" key="1">
    <source>
        <dbReference type="SAM" id="MobiDB-lite"/>
    </source>
</evidence>
<dbReference type="RefSeq" id="WP_191870059.1">
    <property type="nucleotide sequence ID" value="NZ_BMRU01000056.1"/>
</dbReference>
<evidence type="ECO:0000313" key="4">
    <source>
        <dbReference type="Proteomes" id="UP000660554"/>
    </source>
</evidence>
<protein>
    <submittedName>
        <fullName evidence="3">Uncharacterized protein</fullName>
    </submittedName>
</protein>
<keyword evidence="2" id="KW-0812">Transmembrane</keyword>
<dbReference type="Proteomes" id="UP000660554">
    <property type="component" value="Unassembled WGS sequence"/>
</dbReference>
<organism evidence="3 4">
    <name type="scientific">Streptomyces virginiae</name>
    <name type="common">Streptomyces cinnamonensis</name>
    <dbReference type="NCBI Taxonomy" id="1961"/>
    <lineage>
        <taxon>Bacteria</taxon>
        <taxon>Bacillati</taxon>
        <taxon>Actinomycetota</taxon>
        <taxon>Actinomycetes</taxon>
        <taxon>Kitasatosporales</taxon>
        <taxon>Streptomycetaceae</taxon>
        <taxon>Streptomyces</taxon>
    </lineage>
</organism>
<keyword evidence="2" id="KW-0472">Membrane</keyword>
<keyword evidence="4" id="KW-1185">Reference proteome</keyword>
<evidence type="ECO:0000313" key="3">
    <source>
        <dbReference type="EMBL" id="GHI14126.1"/>
    </source>
</evidence>
<proteinExistence type="predicted"/>
<dbReference type="GeneID" id="86952436"/>
<feature type="transmembrane region" description="Helical" evidence="2">
    <location>
        <begin position="6"/>
        <end position="24"/>
    </location>
</feature>
<keyword evidence="2" id="KW-1133">Transmembrane helix</keyword>
<evidence type="ECO:0000256" key="2">
    <source>
        <dbReference type="SAM" id="Phobius"/>
    </source>
</evidence>
<dbReference type="EMBL" id="BNDV01000008">
    <property type="protein sequence ID" value="GHI14126.1"/>
    <property type="molecule type" value="Genomic_DNA"/>
</dbReference>
<feature type="region of interest" description="Disordered" evidence="1">
    <location>
        <begin position="119"/>
        <end position="148"/>
    </location>
</feature>
<name>A0ABQ3NMX4_STRVG</name>
<gene>
    <name evidence="3" type="ORF">Scinn_35890</name>
</gene>
<reference evidence="4" key="1">
    <citation type="submission" date="2020-09" db="EMBL/GenBank/DDBJ databases">
        <title>Whole genome shotgun sequence of Streptomyces cinnamonensis NBRC 15873.</title>
        <authorList>
            <person name="Komaki H."/>
            <person name="Tamura T."/>
        </authorList>
    </citation>
    <scope>NUCLEOTIDE SEQUENCE [LARGE SCALE GENOMIC DNA]</scope>
    <source>
        <strain evidence="4">NBRC 15873</strain>
    </source>
</reference>
<accession>A0ABQ3NMX4</accession>